<dbReference type="KEGG" id="ssl:SS1G_03451"/>
<accession>A7EDR1</accession>
<reference evidence="3" key="1">
    <citation type="journal article" date="2011" name="PLoS Genet.">
        <title>Genomic analysis of the necrotrophic fungal pathogens Sclerotinia sclerotiorum and Botrytis cinerea.</title>
        <authorList>
            <person name="Amselem J."/>
            <person name="Cuomo C.A."/>
            <person name="van Kan J.A."/>
            <person name="Viaud M."/>
            <person name="Benito E.P."/>
            <person name="Couloux A."/>
            <person name="Coutinho P.M."/>
            <person name="de Vries R.P."/>
            <person name="Dyer P.S."/>
            <person name="Fillinger S."/>
            <person name="Fournier E."/>
            <person name="Gout L."/>
            <person name="Hahn M."/>
            <person name="Kohn L."/>
            <person name="Lapalu N."/>
            <person name="Plummer K.M."/>
            <person name="Pradier J.M."/>
            <person name="Quevillon E."/>
            <person name="Sharon A."/>
            <person name="Simon A."/>
            <person name="ten Have A."/>
            <person name="Tudzynski B."/>
            <person name="Tudzynski P."/>
            <person name="Wincker P."/>
            <person name="Andrew M."/>
            <person name="Anthouard V."/>
            <person name="Beever R.E."/>
            <person name="Beffa R."/>
            <person name="Benoit I."/>
            <person name="Bouzid O."/>
            <person name="Brault B."/>
            <person name="Chen Z."/>
            <person name="Choquer M."/>
            <person name="Collemare J."/>
            <person name="Cotton P."/>
            <person name="Danchin E.G."/>
            <person name="Da Silva C."/>
            <person name="Gautier A."/>
            <person name="Giraud C."/>
            <person name="Giraud T."/>
            <person name="Gonzalez C."/>
            <person name="Grossetete S."/>
            <person name="Guldener U."/>
            <person name="Henrissat B."/>
            <person name="Howlett B.J."/>
            <person name="Kodira C."/>
            <person name="Kretschmer M."/>
            <person name="Lappartient A."/>
            <person name="Leroch M."/>
            <person name="Levis C."/>
            <person name="Mauceli E."/>
            <person name="Neuveglise C."/>
            <person name="Oeser B."/>
            <person name="Pearson M."/>
            <person name="Poulain J."/>
            <person name="Poussereau N."/>
            <person name="Quesneville H."/>
            <person name="Rascle C."/>
            <person name="Schumacher J."/>
            <person name="Segurens B."/>
            <person name="Sexton A."/>
            <person name="Silva E."/>
            <person name="Sirven C."/>
            <person name="Soanes D.M."/>
            <person name="Talbot N.J."/>
            <person name="Templeton M."/>
            <person name="Yandava C."/>
            <person name="Yarden O."/>
            <person name="Zeng Q."/>
            <person name="Rollins J.A."/>
            <person name="Lebrun M.H."/>
            <person name="Dickman M."/>
        </authorList>
    </citation>
    <scope>NUCLEOTIDE SEQUENCE [LARGE SCALE GENOMIC DNA]</scope>
    <source>
        <strain evidence="3">ATCC 18683 / 1980 / Ss-1</strain>
    </source>
</reference>
<sequence length="88" mass="10037">MSSVQTLSVLCLLIGLEALLIFFSSSSELCWKLSVEDELLRLTQKARIPTKGCLIQRGYELEEDRGLCRILFDTMSHKKTNSRRCLSL</sequence>
<name>A7EDR1_SCLS1</name>
<protein>
    <recommendedName>
        <fullName evidence="4">Secreted protein</fullName>
    </recommendedName>
</protein>
<keyword evidence="1" id="KW-0732">Signal</keyword>
<organism evidence="2 3">
    <name type="scientific">Sclerotinia sclerotiorum (strain ATCC 18683 / 1980 / Ss-1)</name>
    <name type="common">White mold</name>
    <name type="synonym">Whetzelinia sclerotiorum</name>
    <dbReference type="NCBI Taxonomy" id="665079"/>
    <lineage>
        <taxon>Eukaryota</taxon>
        <taxon>Fungi</taxon>
        <taxon>Dikarya</taxon>
        <taxon>Ascomycota</taxon>
        <taxon>Pezizomycotina</taxon>
        <taxon>Leotiomycetes</taxon>
        <taxon>Helotiales</taxon>
        <taxon>Sclerotiniaceae</taxon>
        <taxon>Sclerotinia</taxon>
    </lineage>
</organism>
<evidence type="ECO:0000256" key="1">
    <source>
        <dbReference type="SAM" id="SignalP"/>
    </source>
</evidence>
<dbReference type="GeneID" id="5491454"/>
<dbReference type="RefSeq" id="XP_001595362.1">
    <property type="nucleotide sequence ID" value="XM_001595312.1"/>
</dbReference>
<keyword evidence="3" id="KW-1185">Reference proteome</keyword>
<feature type="signal peptide" evidence="1">
    <location>
        <begin position="1"/>
        <end position="18"/>
    </location>
</feature>
<proteinExistence type="predicted"/>
<evidence type="ECO:0000313" key="2">
    <source>
        <dbReference type="EMBL" id="EDO00977.1"/>
    </source>
</evidence>
<dbReference type="Proteomes" id="UP000001312">
    <property type="component" value="Unassembled WGS sequence"/>
</dbReference>
<gene>
    <name evidence="2" type="ORF">SS1G_03451</name>
</gene>
<evidence type="ECO:0008006" key="4">
    <source>
        <dbReference type="Google" id="ProtNLM"/>
    </source>
</evidence>
<dbReference type="EMBL" id="CH476624">
    <property type="protein sequence ID" value="EDO00977.1"/>
    <property type="molecule type" value="Genomic_DNA"/>
</dbReference>
<feature type="chain" id="PRO_5002706001" description="Secreted protein" evidence="1">
    <location>
        <begin position="19"/>
        <end position="88"/>
    </location>
</feature>
<dbReference type="HOGENOM" id="CLU_2470442_0_0_1"/>
<evidence type="ECO:0000313" key="3">
    <source>
        <dbReference type="Proteomes" id="UP000001312"/>
    </source>
</evidence>
<dbReference type="AlphaFoldDB" id="A7EDR1"/>
<dbReference type="InParanoid" id="A7EDR1"/>